<feature type="compositionally biased region" description="Polar residues" evidence="17">
    <location>
        <begin position="889"/>
        <end position="902"/>
    </location>
</feature>
<dbReference type="InParanoid" id="A0A671EDB7"/>
<dbReference type="GO" id="GO:0003677">
    <property type="term" value="F:DNA binding"/>
    <property type="evidence" value="ECO:0007669"/>
    <property type="project" value="UniProtKB-KW"/>
</dbReference>
<evidence type="ECO:0000256" key="6">
    <source>
        <dbReference type="ARBA" id="ARBA00022553"/>
    </source>
</evidence>
<evidence type="ECO:0000256" key="10">
    <source>
        <dbReference type="ARBA" id="ARBA00023125"/>
    </source>
</evidence>
<evidence type="ECO:0000256" key="5">
    <source>
        <dbReference type="ARBA" id="ARBA00022499"/>
    </source>
</evidence>
<feature type="compositionally biased region" description="Basic and acidic residues" evidence="17">
    <location>
        <begin position="958"/>
        <end position="972"/>
    </location>
</feature>
<keyword evidence="13" id="KW-0137">Centromere</keyword>
<dbReference type="CDD" id="cd00167">
    <property type="entry name" value="SANT"/>
    <property type="match status" value="1"/>
</dbReference>
<keyword evidence="6" id="KW-0597">Phosphoprotein</keyword>
<dbReference type="GO" id="GO:0000775">
    <property type="term" value="C:chromosome, centromeric region"/>
    <property type="evidence" value="ECO:0007669"/>
    <property type="project" value="UniProtKB-SubCell"/>
</dbReference>
<feature type="region of interest" description="Disordered" evidence="17">
    <location>
        <begin position="958"/>
        <end position="1001"/>
    </location>
</feature>
<evidence type="ECO:0000256" key="13">
    <source>
        <dbReference type="ARBA" id="ARBA00023328"/>
    </source>
</evidence>
<protein>
    <recommendedName>
        <fullName evidence="15">Mis18-binding protein 1</fullName>
    </recommendedName>
    <alternativeName>
        <fullName evidence="16">Kinetochore-associated protein KNL-2 homolog</fullName>
    </alternativeName>
</protein>
<comment type="subunit">
    <text evidence="14">Interacts with SP1. Interacts with MIS18A. Identified in a complex containing MIS18A, OIP5/MIS18B, MIS18BP1, RBBP7 and RBBP4. Interacts with KAT7/HBO1. Interacts (via N-terminus) with FLNA (via N-terminus).</text>
</comment>
<organism evidence="19 20">
    <name type="scientific">Rhinolophus ferrumequinum</name>
    <name type="common">Greater horseshoe bat</name>
    <dbReference type="NCBI Taxonomy" id="59479"/>
    <lineage>
        <taxon>Eukaryota</taxon>
        <taxon>Metazoa</taxon>
        <taxon>Chordata</taxon>
        <taxon>Craniata</taxon>
        <taxon>Vertebrata</taxon>
        <taxon>Euteleostomi</taxon>
        <taxon>Mammalia</taxon>
        <taxon>Eutheria</taxon>
        <taxon>Laurasiatheria</taxon>
        <taxon>Chiroptera</taxon>
        <taxon>Yinpterochiroptera</taxon>
        <taxon>Rhinolophoidea</taxon>
        <taxon>Rhinolophidae</taxon>
        <taxon>Rhinolophinae</taxon>
        <taxon>Rhinolophus</taxon>
    </lineage>
</organism>
<dbReference type="Pfam" id="PF09133">
    <property type="entry name" value="SANTA"/>
    <property type="match status" value="1"/>
</dbReference>
<evidence type="ECO:0000313" key="20">
    <source>
        <dbReference type="Proteomes" id="UP000472240"/>
    </source>
</evidence>
<dbReference type="GO" id="GO:0098654">
    <property type="term" value="C:CENP-A recruiting complex"/>
    <property type="evidence" value="ECO:0007669"/>
    <property type="project" value="Ensembl"/>
</dbReference>
<dbReference type="Gene3D" id="1.10.10.60">
    <property type="entry name" value="Homeodomain-like"/>
    <property type="match status" value="1"/>
</dbReference>
<evidence type="ECO:0000256" key="9">
    <source>
        <dbReference type="ARBA" id="ARBA00022843"/>
    </source>
</evidence>
<evidence type="ECO:0000256" key="1">
    <source>
        <dbReference type="ARBA" id="ARBA00003694"/>
    </source>
</evidence>
<comment type="function">
    <text evidence="1">Required for recruitment of CENPA to centromeres and normal chromosome segregation during mitosis.</text>
</comment>
<evidence type="ECO:0000256" key="16">
    <source>
        <dbReference type="ARBA" id="ARBA00079617"/>
    </source>
</evidence>
<evidence type="ECO:0000256" key="4">
    <source>
        <dbReference type="ARBA" id="ARBA00022454"/>
    </source>
</evidence>
<sequence>MIKVDFTLNYRFLWALAEDLSRTLCLCEFSDRRNLLHLFIKMITGVPLKNSGILLSTETSQRENVPIHAVFFDSIPSGTLTPVKDLVKYQNCVLKLNNHKTNQFLETTISKNKNVFQSTMLTEATTSDSLLDISAIKPNKDGLKNKAKYESPGKVFKRMKEKVLHNKQEQVSRNSSVLEPQKSERNKMFTPKGAVKRVLQHTYLCEEKENNQSFQSENSSLREVPLESSNSVLLSVQQKIQCQQEKKAPLHNLTYELPILNQEHENVLSAGVPNRALTRAQLAQQILRSKENTVATTKSRKDTFILGGNDSACEKSQSTTVETLNTDCVPTKNGDQLMVSDSEMTTKRTSKQEIKKGNEKTMPREADLPGSINDTCKIVLATPSFHGTIPRRSKRCASKPPPSSIFQTTIHGVKKNKVVHLQDWMIKVINNNTAICVEGKLIDITNIYWHSNAIIERIKHNKLRTLSGNIYTLKGMIDQISMKEAGYPNYLIRKFMFGFPEKWKEYIDKFLEQLRACEKKKARQKQKMARFVPDTRKSMQNDAGGNQTDVLQRASTIHDLDCDRLELKNSKSSRLPGAAELNICQSNHQNKPPLMLPEDQTNNTIQNGGGYDFSNQELMRKKERKKLSSEKLKNCKRTNKIIESQKQERTEESNVPVDIITREPFFSDKERKYMAAYQKKAYIVVTPLKSKNVIEQKCMKYNLSSETIKAIADFVVPKHQKESESDLNETTCPTSKPTKTSKNAFNYGANHKSENKEVCNECDLLTVDQKIKISSSRKKQTVTSDFKKNTRLSKLKKTENKATMSFYKHQSSSDLSADESETEEEIRMQAGVAKKTIARNTKDTVLHCRKSSRNSRRKLPVSESETEESEDEFCIKQKKARCSAKKNLQKSSVRNESPVNTMESDKTKSHSLECLPGLIQDEEWNEKELQKLHCAFASLPKHKPGFWSDVAMAVGSRSAEECQRKYNEDPRGKRSRKHVTKKKPVSPKGQNGKRDDANQKQTIKITAKVGTLKRKRQMRDFLEQLPKDDHDDFFSTPLQNRRVLLPSFQCSQEEDDILPHMDRNPTTPSSTIFPLAKTPQCQHVSPGMLASIDRDDCDKYVFHMQKKGQSKGGIVWGNIKKKTVESDFSTPPSRRKTPFNKELGENTNIGKLFTNAMESLDEEEKDYYFSNSDDSA</sequence>
<dbReference type="AlphaFoldDB" id="A0A671EDB7"/>
<dbReference type="InterPro" id="IPR015216">
    <property type="entry name" value="SANTA"/>
</dbReference>
<dbReference type="OMA" id="HSNCQNK"/>
<reference evidence="20" key="3">
    <citation type="submission" date="2018-12" db="EMBL/GenBank/DDBJ databases">
        <title>G10K-VGP greater horseshoe bat female genome, primary haplotype.</title>
        <authorList>
            <person name="Teeling E."/>
            <person name="Myers G."/>
            <person name="Vernes S."/>
            <person name="Pippel M."/>
            <person name="Winkler S."/>
            <person name="Fedrigo O."/>
            <person name="Rhie A."/>
            <person name="Koren S."/>
            <person name="Phillippy A."/>
            <person name="Lewin H."/>
            <person name="Damas J."/>
            <person name="Howe K."/>
            <person name="Mountcastle J."/>
            <person name="Jarvis E.D."/>
        </authorList>
    </citation>
    <scope>NUCLEOTIDE SEQUENCE [LARGE SCALE GENOMIC DNA]</scope>
</reference>
<keyword evidence="9" id="KW-0832">Ubl conjugation</keyword>
<dbReference type="PANTHER" id="PTHR16124:SF3">
    <property type="entry name" value="MIS18-BINDING PROTEIN 1"/>
    <property type="match status" value="1"/>
</dbReference>
<dbReference type="SUPFAM" id="SSF46689">
    <property type="entry name" value="Homeodomain-like"/>
    <property type="match status" value="1"/>
</dbReference>
<evidence type="ECO:0000313" key="19">
    <source>
        <dbReference type="Ensembl" id="ENSRFEP00010011234.1"/>
    </source>
</evidence>
<reference evidence="19" key="4">
    <citation type="submission" date="2025-08" db="UniProtKB">
        <authorList>
            <consortium name="Ensembl"/>
        </authorList>
    </citation>
    <scope>IDENTIFICATION</scope>
</reference>
<reference evidence="19" key="5">
    <citation type="submission" date="2025-09" db="UniProtKB">
        <authorList>
            <consortium name="Ensembl"/>
        </authorList>
    </citation>
    <scope>IDENTIFICATION</scope>
</reference>
<evidence type="ECO:0000256" key="2">
    <source>
        <dbReference type="ARBA" id="ARBA00004123"/>
    </source>
</evidence>
<keyword evidence="11" id="KW-0539">Nucleus</keyword>
<evidence type="ECO:0000256" key="3">
    <source>
        <dbReference type="ARBA" id="ARBA00004584"/>
    </source>
</evidence>
<keyword evidence="10" id="KW-0238">DNA-binding</keyword>
<dbReference type="PANTHER" id="PTHR16124">
    <property type="entry name" value="MIS18-BINDING PROTEIN 1"/>
    <property type="match status" value="1"/>
</dbReference>
<dbReference type="FunCoup" id="A0A671EDB7">
    <property type="interactions" value="1524"/>
</dbReference>
<feature type="compositionally biased region" description="Basic residues" evidence="17">
    <location>
        <begin position="847"/>
        <end position="859"/>
    </location>
</feature>
<evidence type="ECO:0000256" key="15">
    <source>
        <dbReference type="ARBA" id="ARBA00069467"/>
    </source>
</evidence>
<feature type="region of interest" description="Disordered" evidence="17">
    <location>
        <begin position="846"/>
        <end position="870"/>
    </location>
</feature>
<keyword evidence="7" id="KW-0132">Cell division</keyword>
<keyword evidence="8" id="KW-0498">Mitosis</keyword>
<evidence type="ECO:0000256" key="7">
    <source>
        <dbReference type="ARBA" id="ARBA00022618"/>
    </source>
</evidence>
<feature type="domain" description="Myb-like" evidence="18">
    <location>
        <begin position="920"/>
        <end position="972"/>
    </location>
</feature>
<dbReference type="SMART" id="SM00717">
    <property type="entry name" value="SANT"/>
    <property type="match status" value="1"/>
</dbReference>
<dbReference type="InterPro" id="IPR001005">
    <property type="entry name" value="SANT/Myb"/>
</dbReference>
<name>A0A671EDB7_RHIFE</name>
<feature type="compositionally biased region" description="Basic residues" evidence="17">
    <location>
        <begin position="973"/>
        <end position="985"/>
    </location>
</feature>
<gene>
    <name evidence="19" type="primary">MIS18BP1</name>
</gene>
<dbReference type="GO" id="GO:0051301">
    <property type="term" value="P:cell division"/>
    <property type="evidence" value="ECO:0007669"/>
    <property type="project" value="UniProtKB-KW"/>
</dbReference>
<keyword evidence="12" id="KW-0131">Cell cycle</keyword>
<comment type="subcellular location">
    <subcellularLocation>
        <location evidence="3">Chromosome</location>
        <location evidence="3">Centromere</location>
    </subcellularLocation>
    <subcellularLocation>
        <location evidence="2">Nucleus</location>
    </subcellularLocation>
</comment>
<evidence type="ECO:0000256" key="11">
    <source>
        <dbReference type="ARBA" id="ARBA00023242"/>
    </source>
</evidence>
<dbReference type="Proteomes" id="UP000472240">
    <property type="component" value="Chromosome 6"/>
</dbReference>
<dbReference type="InterPro" id="IPR009057">
    <property type="entry name" value="Homeodomain-like_sf"/>
</dbReference>
<evidence type="ECO:0000256" key="12">
    <source>
        <dbReference type="ARBA" id="ARBA00023306"/>
    </source>
</evidence>
<keyword evidence="5" id="KW-1017">Isopeptide bond</keyword>
<dbReference type="GeneTree" id="ENSGT00390000007395"/>
<dbReference type="Ensembl" id="ENSRFET00010012299.1">
    <property type="protein sequence ID" value="ENSRFEP00010011234.1"/>
    <property type="gene ID" value="ENSRFEG00010007507.1"/>
</dbReference>
<proteinExistence type="predicted"/>
<keyword evidence="4" id="KW-0158">Chromosome</keyword>
<reference evidence="19 20" key="1">
    <citation type="journal article" date="2015" name="Annu Rev Anim Biosci">
        <title>The Genome 10K Project: a way forward.</title>
        <authorList>
            <person name="Koepfli K.P."/>
            <person name="Paten B."/>
            <person name="O'Brien S.J."/>
            <person name="Koepfli K.P."/>
            <person name="Paten B."/>
            <person name="Antunes A."/>
            <person name="Belov K."/>
            <person name="Bustamante C."/>
            <person name="Castoe T.A."/>
            <person name="Clawson H."/>
            <person name="Crawford A.J."/>
            <person name="Diekhans M."/>
            <person name="Distel D."/>
            <person name="Durbin R."/>
            <person name="Earl D."/>
            <person name="Fujita M.K."/>
            <person name="Gamble T."/>
            <person name="Georges A."/>
            <person name="Gemmell N."/>
            <person name="Gilbert M.T."/>
            <person name="Graves J.M."/>
            <person name="Green R.E."/>
            <person name="Hickey G."/>
            <person name="Jarvis E.D."/>
            <person name="Johnson W."/>
            <person name="Komissarov A."/>
            <person name="Korf I."/>
            <person name="Kuhn R."/>
            <person name="Larkin D.M."/>
            <person name="Lewin H."/>
            <person name="Lopez J.V."/>
            <person name="Ma J."/>
            <person name="Marques-Bonet T."/>
            <person name="Miller W."/>
            <person name="Murphy R."/>
            <person name="Pevzner P."/>
            <person name="Shapiro B."/>
            <person name="Steiner C."/>
            <person name="Tamazian G."/>
            <person name="Venkatesh B."/>
            <person name="Wang J."/>
            <person name="Wayne R."/>
            <person name="Wiley E."/>
            <person name="Yang H."/>
            <person name="Zhang G."/>
            <person name="Haussler D."/>
            <person name="Ryder O."/>
            <person name="O'Brien S.J."/>
        </authorList>
    </citation>
    <scope>NUCLEOTIDE SEQUENCE</scope>
</reference>
<evidence type="ECO:0000256" key="17">
    <source>
        <dbReference type="SAM" id="MobiDB-lite"/>
    </source>
</evidence>
<accession>A0A671EDB7</accession>
<dbReference type="FunFam" id="1.10.10.60:FF:000273">
    <property type="entry name" value="MIS18 binding protein 1"/>
    <property type="match status" value="1"/>
</dbReference>
<reference evidence="19 20" key="2">
    <citation type="journal article" date="2018" name="Annu Rev Anim Biosci">
        <title>Bat Biology, Genomes, and the Bat1K Project: To Generate Chromosome-Level Genomes for All Living Bat Species.</title>
        <authorList>
            <person name="Teeling E.C."/>
            <person name="Vernes S.C."/>
            <person name="Davalos L.M."/>
            <person name="Ray D.A."/>
            <person name="Gilbert M.T.P."/>
            <person name="Myers E."/>
        </authorList>
    </citation>
    <scope>NUCLEOTIDE SEQUENCE</scope>
</reference>
<dbReference type="InterPro" id="IPR039110">
    <property type="entry name" value="KNL2-like"/>
</dbReference>
<feature type="region of interest" description="Disordered" evidence="17">
    <location>
        <begin position="342"/>
        <end position="368"/>
    </location>
</feature>
<evidence type="ECO:0000256" key="14">
    <source>
        <dbReference type="ARBA" id="ARBA00063953"/>
    </source>
</evidence>
<feature type="region of interest" description="Disordered" evidence="17">
    <location>
        <begin position="886"/>
        <end position="910"/>
    </location>
</feature>
<evidence type="ECO:0000259" key="18">
    <source>
        <dbReference type="SMART" id="SM00717"/>
    </source>
</evidence>
<evidence type="ECO:0000256" key="8">
    <source>
        <dbReference type="ARBA" id="ARBA00022776"/>
    </source>
</evidence>
<feature type="compositionally biased region" description="Basic and acidic residues" evidence="17">
    <location>
        <begin position="344"/>
        <end position="367"/>
    </location>
</feature>
<keyword evidence="20" id="KW-1185">Reference proteome</keyword>